<organism evidence="2 3">
    <name type="scientific">Uncinula necator</name>
    <name type="common">Grape powdery mildew</name>
    <dbReference type="NCBI Taxonomy" id="52586"/>
    <lineage>
        <taxon>Eukaryota</taxon>
        <taxon>Fungi</taxon>
        <taxon>Dikarya</taxon>
        <taxon>Ascomycota</taxon>
        <taxon>Pezizomycotina</taxon>
        <taxon>Leotiomycetes</taxon>
        <taxon>Erysiphales</taxon>
        <taxon>Erysiphaceae</taxon>
        <taxon>Erysiphe</taxon>
    </lineage>
</organism>
<sequence length="369" mass="42406">MIGSLPPQALGVSILVFIISIGCLILSSLLVCLLIKCGEKSKYVTLISGFSVLSTLASIFHQIHYVANWKMLRMAHYQQTVKIYHRHGIAFAGVGETWDVVLFYFQFYCYNVMALNILFWAISLFNSSWSSTFSFLGGRYHKLAIFSKVFSLIWPLGEVFISQLPVLKHYPILHIIVTYSTIFFCLSLGSVLLILILYKYIRTRKVASGYDIKDDWWTSNESDDLSDKENIIESYGKVSYKIWDRKRFTYNKALVTRFTVGFVMMGFFEILLISITFYRVKTNEIIVKSGQPDMSASNAIIESLLFLPGVSSSLIAFLVFGTTKAWQDYRDLLWGIHTSYERKIPRRQGKFRRVSSDEESTRPSKVIRS</sequence>
<feature type="transmembrane region" description="Helical" evidence="1">
    <location>
        <begin position="101"/>
        <end position="122"/>
    </location>
</feature>
<name>A0A0B1PCB0_UNCNE</name>
<accession>A0A0B1PCB0</accession>
<dbReference type="OMA" id="NILFWAI"/>
<keyword evidence="1" id="KW-1133">Transmembrane helix</keyword>
<evidence type="ECO:0000256" key="1">
    <source>
        <dbReference type="SAM" id="Phobius"/>
    </source>
</evidence>
<dbReference type="EMBL" id="JNVN01000576">
    <property type="protein sequence ID" value="KHJ35005.1"/>
    <property type="molecule type" value="Genomic_DNA"/>
</dbReference>
<feature type="transmembrane region" description="Helical" evidence="1">
    <location>
        <begin position="172"/>
        <end position="198"/>
    </location>
</feature>
<dbReference type="AlphaFoldDB" id="A0A0B1PCB0"/>
<reference evidence="2 3" key="1">
    <citation type="journal article" date="2014" name="BMC Genomics">
        <title>Adaptive genomic structural variation in the grape powdery mildew pathogen, Erysiphe necator.</title>
        <authorList>
            <person name="Jones L."/>
            <person name="Riaz S."/>
            <person name="Morales-Cruz A."/>
            <person name="Amrine K.C."/>
            <person name="McGuire B."/>
            <person name="Gubler W.D."/>
            <person name="Walker M.A."/>
            <person name="Cantu D."/>
        </authorList>
    </citation>
    <scope>NUCLEOTIDE SEQUENCE [LARGE SCALE GENOMIC DNA]</scope>
    <source>
        <strain evidence="3">c</strain>
    </source>
</reference>
<feature type="transmembrane region" description="Helical" evidence="1">
    <location>
        <begin position="300"/>
        <end position="320"/>
    </location>
</feature>
<dbReference type="GO" id="GO:0016787">
    <property type="term" value="F:hydrolase activity"/>
    <property type="evidence" value="ECO:0007669"/>
    <property type="project" value="UniProtKB-KW"/>
</dbReference>
<feature type="transmembrane region" description="Helical" evidence="1">
    <location>
        <begin position="47"/>
        <end position="67"/>
    </location>
</feature>
<keyword evidence="3" id="KW-1185">Reference proteome</keyword>
<dbReference type="Proteomes" id="UP000030854">
    <property type="component" value="Unassembled WGS sequence"/>
</dbReference>
<proteinExistence type="predicted"/>
<feature type="transmembrane region" description="Helical" evidence="1">
    <location>
        <begin position="143"/>
        <end position="166"/>
    </location>
</feature>
<gene>
    <name evidence="2" type="ORF">EV44_g0299</name>
</gene>
<feature type="transmembrane region" description="Helical" evidence="1">
    <location>
        <begin position="254"/>
        <end position="280"/>
    </location>
</feature>
<keyword evidence="1" id="KW-0812">Transmembrane</keyword>
<feature type="transmembrane region" description="Helical" evidence="1">
    <location>
        <begin position="12"/>
        <end position="35"/>
    </location>
</feature>
<comment type="caution">
    <text evidence="2">The sequence shown here is derived from an EMBL/GenBank/DDBJ whole genome shotgun (WGS) entry which is preliminary data.</text>
</comment>
<dbReference type="HOGENOM" id="CLU_038399_3_1_1"/>
<evidence type="ECO:0000313" key="2">
    <source>
        <dbReference type="EMBL" id="KHJ35005.1"/>
    </source>
</evidence>
<keyword evidence="2" id="KW-0378">Hydrolase</keyword>
<keyword evidence="1" id="KW-0472">Membrane</keyword>
<protein>
    <submittedName>
        <fullName evidence="2">Putative glycoside hydrolase</fullName>
    </submittedName>
</protein>
<evidence type="ECO:0000313" key="3">
    <source>
        <dbReference type="Proteomes" id="UP000030854"/>
    </source>
</evidence>